<dbReference type="EMBL" id="AP027734">
    <property type="protein sequence ID" value="BDZ53791.1"/>
    <property type="molecule type" value="Genomic_DNA"/>
</dbReference>
<feature type="transmembrane region" description="Helical" evidence="1">
    <location>
        <begin position="119"/>
        <end position="136"/>
    </location>
</feature>
<dbReference type="InterPro" id="IPR049713">
    <property type="entry name" value="Pr6Pr-like"/>
</dbReference>
<feature type="transmembrane region" description="Helical" evidence="1">
    <location>
        <begin position="148"/>
        <end position="172"/>
    </location>
</feature>
<evidence type="ECO:0000313" key="2">
    <source>
        <dbReference type="EMBL" id="BDZ53791.1"/>
    </source>
</evidence>
<evidence type="ECO:0008006" key="4">
    <source>
        <dbReference type="Google" id="ProtNLM"/>
    </source>
</evidence>
<organism evidence="2 3">
    <name type="scientific">Agromyces marinus</name>
    <dbReference type="NCBI Taxonomy" id="1389020"/>
    <lineage>
        <taxon>Bacteria</taxon>
        <taxon>Bacillati</taxon>
        <taxon>Actinomycetota</taxon>
        <taxon>Actinomycetes</taxon>
        <taxon>Micrococcales</taxon>
        <taxon>Microbacteriaceae</taxon>
        <taxon>Agromyces</taxon>
    </lineage>
</organism>
<keyword evidence="1" id="KW-0472">Membrane</keyword>
<dbReference type="NCBIfam" id="NF038065">
    <property type="entry name" value="Pr6Pr"/>
    <property type="match status" value="1"/>
</dbReference>
<keyword evidence="1" id="KW-1133">Transmembrane helix</keyword>
<evidence type="ECO:0000256" key="1">
    <source>
        <dbReference type="SAM" id="Phobius"/>
    </source>
</evidence>
<proteinExistence type="predicted"/>
<dbReference type="RefSeq" id="WP_234661205.1">
    <property type="nucleotide sequence ID" value="NZ_AP027734.1"/>
</dbReference>
<evidence type="ECO:0000313" key="3">
    <source>
        <dbReference type="Proteomes" id="UP001321477"/>
    </source>
</evidence>
<feature type="transmembrane region" description="Helical" evidence="1">
    <location>
        <begin position="192"/>
        <end position="213"/>
    </location>
</feature>
<accession>A0ABM8GZ66</accession>
<protein>
    <recommendedName>
        <fullName evidence="4">Pr6Pr family membrane protein</fullName>
    </recommendedName>
</protein>
<feature type="transmembrane region" description="Helical" evidence="1">
    <location>
        <begin position="81"/>
        <end position="99"/>
    </location>
</feature>
<dbReference type="Proteomes" id="UP001321477">
    <property type="component" value="Chromosome"/>
</dbReference>
<name>A0ABM8GZ66_9MICO</name>
<reference evidence="3" key="1">
    <citation type="journal article" date="2019" name="Int. J. Syst. Evol. Microbiol.">
        <title>The Global Catalogue of Microorganisms (GCM) 10K type strain sequencing project: providing services to taxonomists for standard genome sequencing and annotation.</title>
        <authorList>
            <consortium name="The Broad Institute Genomics Platform"/>
            <consortium name="The Broad Institute Genome Sequencing Center for Infectious Disease"/>
            <person name="Wu L."/>
            <person name="Ma J."/>
        </authorList>
    </citation>
    <scope>NUCLEOTIDE SEQUENCE [LARGE SCALE GENOMIC DNA]</scope>
    <source>
        <strain evidence="3">NBRC 109019</strain>
    </source>
</reference>
<keyword evidence="3" id="KW-1185">Reference proteome</keyword>
<feature type="transmembrane region" description="Helical" evidence="1">
    <location>
        <begin position="7"/>
        <end position="28"/>
    </location>
</feature>
<gene>
    <name evidence="2" type="ORF">GCM10025870_08640</name>
</gene>
<feature type="transmembrane region" description="Helical" evidence="1">
    <location>
        <begin position="40"/>
        <end position="60"/>
    </location>
</feature>
<sequence>MVVPFRALALAFRLVALVLIATGLVRILGLLTPSPSWASLTYYTVLSNVLCLVWVAVLVWTTARDLRRRGTRGWSTPSPRFGGAVMEAITVTMLVYLVVLVPTTFQQAGDYEPFTLTDNLIHIITPCLLIADWLLFSPKGTFRWTDPLRWALIPYAYLLFAFTWSALGGTFGGSRRYPYPFMDVDAHGVGGVALWIAVLTVALVAVGYVFVAADRLLDRLAARGDAGSTATPGARMPRARPQRTTCMARAASVSDPVSEG</sequence>
<keyword evidence="1" id="KW-0812">Transmembrane</keyword>